<name>A0A854DAA8_ACTNA</name>
<evidence type="ECO:0000313" key="7">
    <source>
        <dbReference type="EMBL" id="OLO81913.1"/>
    </source>
</evidence>
<dbReference type="InterPro" id="IPR036271">
    <property type="entry name" value="Tet_transcr_reg_TetR-rel_C_sf"/>
</dbReference>
<keyword evidence="9" id="KW-1185">Reference proteome</keyword>
<reference evidence="9 10" key="1">
    <citation type="submission" date="2016-12" db="EMBL/GenBank/DDBJ databases">
        <title>Genomic comparison of strains in the 'Actinomyces naeslundii' group.</title>
        <authorList>
            <person name="Mughal S.R."/>
            <person name="Do T."/>
            <person name="Gilbert S.C."/>
            <person name="Witherden E.A."/>
            <person name="Didelot X."/>
            <person name="Beighton D."/>
        </authorList>
    </citation>
    <scope>NUCLEOTIDE SEQUENCE [LARGE SCALE GENOMIC DNA]</scope>
    <source>
        <strain evidence="8 10">NCTC 10301</strain>
        <strain evidence="7 9">WE6B-3</strain>
    </source>
</reference>
<dbReference type="EMBL" id="MSRR01000013">
    <property type="protein sequence ID" value="OMG35837.1"/>
    <property type="molecule type" value="Genomic_DNA"/>
</dbReference>
<evidence type="ECO:0000313" key="8">
    <source>
        <dbReference type="EMBL" id="OMG35837.1"/>
    </source>
</evidence>
<feature type="domain" description="HTH tetR-type" evidence="6">
    <location>
        <begin position="14"/>
        <end position="74"/>
    </location>
</feature>
<feature type="region of interest" description="Disordered" evidence="5">
    <location>
        <begin position="207"/>
        <end position="230"/>
    </location>
</feature>
<evidence type="ECO:0000256" key="1">
    <source>
        <dbReference type="ARBA" id="ARBA00023015"/>
    </source>
</evidence>
<accession>A0A854DAA8</accession>
<keyword evidence="3" id="KW-0804">Transcription</keyword>
<proteinExistence type="predicted"/>
<dbReference type="GO" id="GO:0003700">
    <property type="term" value="F:DNA-binding transcription factor activity"/>
    <property type="evidence" value="ECO:0007669"/>
    <property type="project" value="TreeGrafter"/>
</dbReference>
<evidence type="ECO:0000256" key="3">
    <source>
        <dbReference type="ARBA" id="ARBA00023163"/>
    </source>
</evidence>
<dbReference type="InterPro" id="IPR009057">
    <property type="entry name" value="Homeodomain-like_sf"/>
</dbReference>
<dbReference type="InterPro" id="IPR050109">
    <property type="entry name" value="HTH-type_TetR-like_transc_reg"/>
</dbReference>
<evidence type="ECO:0000313" key="9">
    <source>
        <dbReference type="Proteomes" id="UP000186781"/>
    </source>
</evidence>
<sequence>MPKILGSSLAEHRERTRTALFRALSELMSRRSFDKITLSDVANHAGVGRTAVYNHFADKEDLLLAFMEHEAGRYAEELSRALAGIQDPIDRLRVYVRQQALIARHFHFPTSGPLADSVSRGTAGRLRAHGALVAQMLSSILTDAMDQGLIPAQEPEQVIPLIHATVMGGRPTPTDPERRRAYLDSLDAFVLRAVGAHQPAHAVPAIPHPHGADPADAVGHPGSVRHSAVG</sequence>
<evidence type="ECO:0000259" key="6">
    <source>
        <dbReference type="PROSITE" id="PS50977"/>
    </source>
</evidence>
<dbReference type="InterPro" id="IPR023772">
    <property type="entry name" value="DNA-bd_HTH_TetR-type_CS"/>
</dbReference>
<organism evidence="8 10">
    <name type="scientific">Actinomyces naeslundii</name>
    <dbReference type="NCBI Taxonomy" id="1655"/>
    <lineage>
        <taxon>Bacteria</taxon>
        <taxon>Bacillati</taxon>
        <taxon>Actinomycetota</taxon>
        <taxon>Actinomycetes</taxon>
        <taxon>Actinomycetales</taxon>
        <taxon>Actinomycetaceae</taxon>
        <taxon>Actinomyces</taxon>
    </lineage>
</organism>
<evidence type="ECO:0000256" key="5">
    <source>
        <dbReference type="SAM" id="MobiDB-lite"/>
    </source>
</evidence>
<feature type="DNA-binding region" description="H-T-H motif" evidence="4">
    <location>
        <begin position="37"/>
        <end position="56"/>
    </location>
</feature>
<dbReference type="Pfam" id="PF00440">
    <property type="entry name" value="TetR_N"/>
    <property type="match status" value="1"/>
</dbReference>
<dbReference type="Proteomes" id="UP000187035">
    <property type="component" value="Unassembled WGS sequence"/>
</dbReference>
<keyword evidence="1" id="KW-0805">Transcription regulation</keyword>
<dbReference type="SUPFAM" id="SSF46689">
    <property type="entry name" value="Homeodomain-like"/>
    <property type="match status" value="1"/>
</dbReference>
<dbReference type="Proteomes" id="UP000186781">
    <property type="component" value="Unassembled WGS sequence"/>
</dbReference>
<dbReference type="PRINTS" id="PR00455">
    <property type="entry name" value="HTHTETR"/>
</dbReference>
<dbReference type="PANTHER" id="PTHR30055">
    <property type="entry name" value="HTH-TYPE TRANSCRIPTIONAL REGULATOR RUTR"/>
    <property type="match status" value="1"/>
</dbReference>
<dbReference type="RefSeq" id="WP_003780966.1">
    <property type="nucleotide sequence ID" value="NZ_CAURHQ010000003.1"/>
</dbReference>
<dbReference type="PROSITE" id="PS01081">
    <property type="entry name" value="HTH_TETR_1"/>
    <property type="match status" value="1"/>
</dbReference>
<evidence type="ECO:0000313" key="10">
    <source>
        <dbReference type="Proteomes" id="UP000187035"/>
    </source>
</evidence>
<evidence type="ECO:0000256" key="2">
    <source>
        <dbReference type="ARBA" id="ARBA00023125"/>
    </source>
</evidence>
<dbReference type="PROSITE" id="PS50977">
    <property type="entry name" value="HTH_TETR_2"/>
    <property type="match status" value="1"/>
</dbReference>
<dbReference type="Gene3D" id="1.10.357.10">
    <property type="entry name" value="Tetracycline Repressor, domain 2"/>
    <property type="match status" value="1"/>
</dbReference>
<dbReference type="GeneID" id="64255836"/>
<keyword evidence="2 4" id="KW-0238">DNA-binding</keyword>
<comment type="caution">
    <text evidence="8">The sequence shown here is derived from an EMBL/GenBank/DDBJ whole genome shotgun (WGS) entry which is preliminary data.</text>
</comment>
<dbReference type="SUPFAM" id="SSF48498">
    <property type="entry name" value="Tetracyclin repressor-like, C-terminal domain"/>
    <property type="match status" value="1"/>
</dbReference>
<protein>
    <submittedName>
        <fullName evidence="8">TetR family transcriptional regulator</fullName>
    </submittedName>
</protein>
<dbReference type="InterPro" id="IPR001647">
    <property type="entry name" value="HTH_TetR"/>
</dbReference>
<dbReference type="GO" id="GO:0000976">
    <property type="term" value="F:transcription cis-regulatory region binding"/>
    <property type="evidence" value="ECO:0007669"/>
    <property type="project" value="TreeGrafter"/>
</dbReference>
<evidence type="ECO:0000256" key="4">
    <source>
        <dbReference type="PROSITE-ProRule" id="PRU00335"/>
    </source>
</evidence>
<gene>
    <name evidence="7" type="ORF">BKH13_10000</name>
    <name evidence="8" type="ORF">BKH33_07775</name>
</gene>
<dbReference type="AlphaFoldDB" id="A0A854DAA8"/>
<dbReference type="PANTHER" id="PTHR30055:SF234">
    <property type="entry name" value="HTH-TYPE TRANSCRIPTIONAL REGULATOR BETI"/>
    <property type="match status" value="1"/>
</dbReference>
<dbReference type="EMBL" id="MSKX01000027">
    <property type="protein sequence ID" value="OLO81913.1"/>
    <property type="molecule type" value="Genomic_DNA"/>
</dbReference>